<dbReference type="Proteomes" id="UP000008136">
    <property type="component" value="Chromosome"/>
</dbReference>
<accession>F2KNV5</accession>
<dbReference type="AlphaFoldDB" id="F2KNV5"/>
<sequence>MKKVLLAAMLVAIASLVLPATALTANSVDEGGVVEDIGVNAYVDPEGSPPIIKAKWEIYDEDQVKPGTQVNINPADDPGPKKLWSIVVVTDPNGAADIANVYMDLYHPCCGEFKYQRHAWEITPPLGEGNVPDMTAPIFDGYTLEELLDMALASGYINQTQYDDILMEVSKKDARVFIVELEIHHHQPYGWYIAEAWATDTGGAISEKYCNYFEVLPMLAYSMDFDTVSFGDIKPCIEKIVYGDKDLGTPDLPTLKNDGNTMIALAAHDTMGATSVNTNQPKTFINVFDLRFLDEQVMLNTSEWYYFHGLLAPCNYTQVDFSIHLPMGAPAGAYTGVIELEIIPVVEEYCVPVGLAGPCGDGICQGS</sequence>
<dbReference type="eggNOG" id="arCOG14052">
    <property type="taxonomic scope" value="Archaea"/>
</dbReference>
<dbReference type="RefSeq" id="WP_013684093.1">
    <property type="nucleotide sequence ID" value="NC_015320.1"/>
</dbReference>
<protein>
    <submittedName>
        <fullName evidence="1">Uncharacterized protein</fullName>
    </submittedName>
</protein>
<dbReference type="KEGG" id="ave:Arcve_1429"/>
<evidence type="ECO:0000313" key="2">
    <source>
        <dbReference type="Proteomes" id="UP000008136"/>
    </source>
</evidence>
<dbReference type="HOGENOM" id="CLU_851556_0_0_2"/>
<dbReference type="OrthoDB" id="105010at2157"/>
<gene>
    <name evidence="1" type="ordered locus">Arcve_1429</name>
</gene>
<dbReference type="GeneID" id="10394552"/>
<keyword evidence="2" id="KW-1185">Reference proteome</keyword>
<evidence type="ECO:0000313" key="1">
    <source>
        <dbReference type="EMBL" id="AEA47432.1"/>
    </source>
</evidence>
<name>F2KNV5_ARCVS</name>
<dbReference type="EMBL" id="CP002588">
    <property type="protein sequence ID" value="AEA47432.1"/>
    <property type="molecule type" value="Genomic_DNA"/>
</dbReference>
<reference evidence="1 2" key="1">
    <citation type="submission" date="2011-03" db="EMBL/GenBank/DDBJ databases">
        <title>The complete genome of Archaeoglobus veneficus SNP6.</title>
        <authorList>
            <consortium name="US DOE Joint Genome Institute (JGI-PGF)"/>
            <person name="Lucas S."/>
            <person name="Copeland A."/>
            <person name="Lapidus A."/>
            <person name="Bruce D."/>
            <person name="Goodwin L."/>
            <person name="Pitluck S."/>
            <person name="Kyrpides N."/>
            <person name="Mavromatis K."/>
            <person name="Pagani I."/>
            <person name="Ivanova N."/>
            <person name="Mikhailova N."/>
            <person name="Lu M."/>
            <person name="Detter J.C."/>
            <person name="Tapia R."/>
            <person name="Han C."/>
            <person name="Land M."/>
            <person name="Hauser L."/>
            <person name="Markowitz V."/>
            <person name="Cheng J.-F."/>
            <person name="Hugenholtz P."/>
            <person name="Woyke T."/>
            <person name="Wu D."/>
            <person name="Spring S."/>
            <person name="Brambilla E."/>
            <person name="Klenk H.-P."/>
            <person name="Eisen J.A."/>
        </authorList>
    </citation>
    <scope>NUCLEOTIDE SEQUENCE [LARGE SCALE GENOMIC DNA]</scope>
    <source>
        <strain>SNP6</strain>
    </source>
</reference>
<proteinExistence type="predicted"/>
<organism evidence="1 2">
    <name type="scientific">Archaeoglobus veneficus (strain DSM 11195 / SNP6)</name>
    <dbReference type="NCBI Taxonomy" id="693661"/>
    <lineage>
        <taxon>Archaea</taxon>
        <taxon>Methanobacteriati</taxon>
        <taxon>Methanobacteriota</taxon>
        <taxon>Archaeoglobi</taxon>
        <taxon>Archaeoglobales</taxon>
        <taxon>Archaeoglobaceae</taxon>
        <taxon>Archaeoglobus</taxon>
    </lineage>
</organism>